<organism evidence="1 2">
    <name type="scientific">Chitinophaga tropicalis</name>
    <dbReference type="NCBI Taxonomy" id="2683588"/>
    <lineage>
        <taxon>Bacteria</taxon>
        <taxon>Pseudomonadati</taxon>
        <taxon>Bacteroidota</taxon>
        <taxon>Chitinophagia</taxon>
        <taxon>Chitinophagales</taxon>
        <taxon>Chitinophagaceae</taxon>
        <taxon>Chitinophaga</taxon>
    </lineage>
</organism>
<comment type="caution">
    <text evidence="1">The sequence shown here is derived from an EMBL/GenBank/DDBJ whole genome shotgun (WGS) entry which is preliminary data.</text>
</comment>
<evidence type="ECO:0000313" key="1">
    <source>
        <dbReference type="EMBL" id="MVT10234.1"/>
    </source>
</evidence>
<dbReference type="AlphaFoldDB" id="A0A7K1U794"/>
<protein>
    <submittedName>
        <fullName evidence="1">Uncharacterized protein</fullName>
    </submittedName>
</protein>
<dbReference type="Proteomes" id="UP000461730">
    <property type="component" value="Unassembled WGS sequence"/>
</dbReference>
<accession>A0A7K1U794</accession>
<keyword evidence="2" id="KW-1185">Reference proteome</keyword>
<evidence type="ECO:0000313" key="2">
    <source>
        <dbReference type="Proteomes" id="UP000461730"/>
    </source>
</evidence>
<sequence length="593" mass="64247">MASKTLFTYDLQPSNVFVGTTINMTLTITNPPDGNDVKFTGGPHGDEIDITFPPELVTSTSFQSESQTAAFVCGKVTNTNYFAIKAKTGAGSTLMPGDNIVVLFKGVPINGTVGSANVTAAEYIGSHEGSASMNVTKQPAQLAIIAWLQPPVVGQGQLSTLYWQSMGGIEVKIIGFQGNPAIRTFPVQGDPPYPGNCDVYVPDDKDQWIYTAQVLTGDGKHAEQEVTLTQHAPYITEYRSDPIITTPISVTDNVKLIWKALYAASTAVQKPNGTVRPVISELEVTPGQDLLEAYQGNYESMPDTASYILTAFGYRENPQETLSFRLKPVELAYFKYTQKDAGGKLSAPAFATVPFGWRAARMVQTTNLNTLTIFQPGGYSDVYYLGSADTTHPQIQYFNAEKGAGDEYTFSWVTANLNSLALNPGNYNITGADIGNGSKSLKLEAGTYTLNGTGTDGTPIQSLLTVPYTPAARELRTPQKIHNYFAPSTANKQDAKKVIKQLTYDDIWRLPPFRITEGSVSLVLENTVAGGGRMWGIHVNGIQHRNVIAGIHVHGSLRKGEKQKKVESLVKKALEEGLQNGSNILVDTSYSSQ</sequence>
<dbReference type="EMBL" id="WRXN01000008">
    <property type="protein sequence ID" value="MVT10234.1"/>
    <property type="molecule type" value="Genomic_DNA"/>
</dbReference>
<gene>
    <name evidence="1" type="ORF">GO493_18325</name>
</gene>
<name>A0A7K1U794_9BACT</name>
<proteinExistence type="predicted"/>
<dbReference type="RefSeq" id="WP_157307681.1">
    <property type="nucleotide sequence ID" value="NZ_WRXN01000008.1"/>
</dbReference>
<reference evidence="1 2" key="1">
    <citation type="submission" date="2019-12" db="EMBL/GenBank/DDBJ databases">
        <title>Chitinophaga sp. strain ysch24 (GDMCC 1.1355), whole genome shotgun sequence.</title>
        <authorList>
            <person name="Zhang X."/>
        </authorList>
    </citation>
    <scope>NUCLEOTIDE SEQUENCE [LARGE SCALE GENOMIC DNA]</scope>
    <source>
        <strain evidence="2">ysch24</strain>
    </source>
</reference>